<sequence length="99" mass="10585">MRPLFLIPLTMTLALAAPVQAASPIADVVCEPGARMTERMTRRQGATLSSTGLRSPEEVVELWTSPDGDWTMVIAYASGTSCIVAMGEHWSVLAPQDPA</sequence>
<keyword evidence="3" id="KW-1185">Reference proteome</keyword>
<feature type="signal peptide" evidence="1">
    <location>
        <begin position="1"/>
        <end position="21"/>
    </location>
</feature>
<accession>A0A1G7BEA1</accession>
<keyword evidence="1" id="KW-0732">Signal</keyword>
<protein>
    <submittedName>
        <fullName evidence="2">Uncharacterized protein</fullName>
    </submittedName>
</protein>
<evidence type="ECO:0000256" key="1">
    <source>
        <dbReference type="SAM" id="SignalP"/>
    </source>
</evidence>
<dbReference type="AlphaFoldDB" id="A0A1G7BEA1"/>
<dbReference type="Proteomes" id="UP000198994">
    <property type="component" value="Unassembled WGS sequence"/>
</dbReference>
<feature type="chain" id="PRO_5011723972" evidence="1">
    <location>
        <begin position="22"/>
        <end position="99"/>
    </location>
</feature>
<reference evidence="3" key="1">
    <citation type="submission" date="2016-10" db="EMBL/GenBank/DDBJ databases">
        <authorList>
            <person name="Varghese N."/>
            <person name="Submissions S."/>
        </authorList>
    </citation>
    <scope>NUCLEOTIDE SEQUENCE [LARGE SCALE GENOMIC DNA]</scope>
    <source>
        <strain evidence="3">DSM 10146</strain>
    </source>
</reference>
<proteinExistence type="predicted"/>
<dbReference type="STRING" id="282683.SAMN04488105_102122"/>
<evidence type="ECO:0000313" key="3">
    <source>
        <dbReference type="Proteomes" id="UP000198994"/>
    </source>
</evidence>
<evidence type="ECO:0000313" key="2">
    <source>
        <dbReference type="EMBL" id="SDE25404.1"/>
    </source>
</evidence>
<gene>
    <name evidence="2" type="ORF">SAMN04488105_102122</name>
</gene>
<name>A0A1G7BEA1_9RHOB</name>
<dbReference type="EMBL" id="FNAV01000002">
    <property type="protein sequence ID" value="SDE25404.1"/>
    <property type="molecule type" value="Genomic_DNA"/>
</dbReference>
<organism evidence="2 3">
    <name type="scientific">Salipiger thiooxidans</name>
    <dbReference type="NCBI Taxonomy" id="282683"/>
    <lineage>
        <taxon>Bacteria</taxon>
        <taxon>Pseudomonadati</taxon>
        <taxon>Pseudomonadota</taxon>
        <taxon>Alphaproteobacteria</taxon>
        <taxon>Rhodobacterales</taxon>
        <taxon>Roseobacteraceae</taxon>
        <taxon>Salipiger</taxon>
    </lineage>
</organism>